<dbReference type="SUPFAM" id="SSF52058">
    <property type="entry name" value="L domain-like"/>
    <property type="match status" value="3"/>
</dbReference>
<evidence type="ECO:0000256" key="2">
    <source>
        <dbReference type="ARBA" id="ARBA00009592"/>
    </source>
</evidence>
<dbReference type="Pfam" id="PF23598">
    <property type="entry name" value="LRR_14"/>
    <property type="match status" value="1"/>
</dbReference>
<evidence type="ECO:0000256" key="5">
    <source>
        <dbReference type="ARBA" id="ARBA00022692"/>
    </source>
</evidence>
<name>A0ABU6VLU9_9FABA</name>
<dbReference type="InterPro" id="IPR003591">
    <property type="entry name" value="Leu-rich_rpt_typical-subtyp"/>
</dbReference>
<evidence type="ECO:0000256" key="11">
    <source>
        <dbReference type="ARBA" id="ARBA00023180"/>
    </source>
</evidence>
<evidence type="ECO:0000256" key="7">
    <source>
        <dbReference type="ARBA" id="ARBA00022737"/>
    </source>
</evidence>
<evidence type="ECO:0000256" key="9">
    <source>
        <dbReference type="ARBA" id="ARBA00023136"/>
    </source>
</evidence>
<dbReference type="PROSITE" id="PS51450">
    <property type="entry name" value="LRR"/>
    <property type="match status" value="2"/>
</dbReference>
<evidence type="ECO:0000256" key="4">
    <source>
        <dbReference type="ARBA" id="ARBA00022614"/>
    </source>
</evidence>
<evidence type="ECO:0000256" key="8">
    <source>
        <dbReference type="ARBA" id="ARBA00022989"/>
    </source>
</evidence>
<feature type="chain" id="PRO_5047495700" description="Leucine-rich repeat-containing N-terminal plant-type domain-containing protein" evidence="13">
    <location>
        <begin position="30"/>
        <end position="1092"/>
    </location>
</feature>
<keyword evidence="8 12" id="KW-1133">Transmembrane helix</keyword>
<dbReference type="PRINTS" id="PR00019">
    <property type="entry name" value="LEURICHRPT"/>
</dbReference>
<accession>A0ABU6VLU9</accession>
<dbReference type="Gene3D" id="3.80.10.10">
    <property type="entry name" value="Ribonuclease Inhibitor"/>
    <property type="match status" value="3"/>
</dbReference>
<dbReference type="SMART" id="SM00365">
    <property type="entry name" value="LRR_SD22"/>
    <property type="match status" value="7"/>
</dbReference>
<dbReference type="SMART" id="SM00369">
    <property type="entry name" value="LRR_TYP"/>
    <property type="match status" value="10"/>
</dbReference>
<evidence type="ECO:0000259" key="15">
    <source>
        <dbReference type="Pfam" id="PF23598"/>
    </source>
</evidence>
<keyword evidence="3" id="KW-1003">Cell membrane</keyword>
<evidence type="ECO:0000256" key="13">
    <source>
        <dbReference type="SAM" id="SignalP"/>
    </source>
</evidence>
<dbReference type="InterPro" id="IPR001611">
    <property type="entry name" value="Leu-rich_rpt"/>
</dbReference>
<keyword evidence="9 12" id="KW-0472">Membrane</keyword>
<comment type="caution">
    <text evidence="16">The sequence shown here is derived from an EMBL/GenBank/DDBJ whole genome shotgun (WGS) entry which is preliminary data.</text>
</comment>
<evidence type="ECO:0000256" key="3">
    <source>
        <dbReference type="ARBA" id="ARBA00022475"/>
    </source>
</evidence>
<dbReference type="PANTHER" id="PTHR48063">
    <property type="entry name" value="LRR RECEPTOR-LIKE KINASE"/>
    <property type="match status" value="1"/>
</dbReference>
<feature type="domain" description="Disease resistance R13L4/SHOC-2-like LRR" evidence="15">
    <location>
        <begin position="136"/>
        <end position="374"/>
    </location>
</feature>
<evidence type="ECO:0000259" key="14">
    <source>
        <dbReference type="Pfam" id="PF08263"/>
    </source>
</evidence>
<evidence type="ECO:0000256" key="1">
    <source>
        <dbReference type="ARBA" id="ARBA00004251"/>
    </source>
</evidence>
<dbReference type="InterPro" id="IPR032675">
    <property type="entry name" value="LRR_dom_sf"/>
</dbReference>
<dbReference type="InterPro" id="IPR013210">
    <property type="entry name" value="LRR_N_plant-typ"/>
</dbReference>
<evidence type="ECO:0000256" key="6">
    <source>
        <dbReference type="ARBA" id="ARBA00022729"/>
    </source>
</evidence>
<sequence length="1092" mass="123490">MKMNPSCGSTVMAMVVLLMLMLHAGVVRSGCIERERQALLDFKAAMVDDYGMLSSWKGHDCCNWNGVGCSNLTGHVITLHLQGELTENEYTTVERVLKGKIPSSLVELQHLRYLNLSSNYFQDYHIPEFFANLTRLRYLDLSSCHFGGRIPSQFGSLSHLTYLNLLENDLEGSIPYQLGNLSKLQYLDLWGNSLQGTIPSQLVNLSTLHQLYLYSVNGGEGQWLSTLTSLTHLHLEFVLNLNHSYNWIHTISNISRLRELSLFGCSLSDHFLSTQRQKLPKFKFPDSLSILGLGANTFTSSLIFQWLSNVTSNLVDLDLSYSLWDGGSTSNHFDITMQSLERLDLSHNQIKGGDLEPFANICTLSSLSVLHNSLAEDLESILHNLSAGCVSHSLQELDLSFNQITGSIPDDLSMFQSLKRLFLSQNQLRGKLPENIRLPSQLEALSISWNSIEGGIPNSFGNICSLESLDLSYNIMTGELPDAIHHLSRCSRYSLQDLDLRNNKFNGALPDISIFPSLKALYLSENKLNGKVPKGIQFPSQLEALVMNSNTLEGVIRDSQLHSLSKLKVLDLSGNSFILKISPDWIPPFQLQVMMLQHCMLGPYLPKWLQTQKYLKQLDISNAGISDITPKWFWALSTRLHKMNISYNNLTGIIPDFPLRLMEYTSIFLASNQFEGSIPLFLRRAVSLDLSNNKFSNFTSFLCANDTAERLGQLDISKNYLSGQIPDCWGNFKSLAYIDLSNNNFTGQVPTSMGSVLELRVLIFRNNFLTGELPFSMKNCTKLVMLDAGENKLSGTIPPWIGSSLQQLQMLSLRKNHFFESLPLSLCFLKGIRFLDLSDNHLWGRIPKCFINFSAMTIPERLLTDSYEHSYDVNHTNGRYGYSYDIIALLMWKGVEHIFENDKLLLKGIDLSSNQLSEDIPTELGNLVELVSLNLSRNNLTGRIPWQIGRLMSLEFLDLSRNHLFGSIPSSFAKIDRLSMLDLSHNNLSGMIPIGTQLQSFNAKSYEENQGLCGLPLEKLCFVEEPHQEPVVKTQEEEHDDFIQTFFMSMGLGFFVGFWGILGTILFNRSCRHAYFRFLNNLTEKVVTRWHY</sequence>
<feature type="transmembrane region" description="Helical" evidence="12">
    <location>
        <begin position="1046"/>
        <end position="1067"/>
    </location>
</feature>
<evidence type="ECO:0008006" key="18">
    <source>
        <dbReference type="Google" id="ProtNLM"/>
    </source>
</evidence>
<keyword evidence="4" id="KW-0433">Leucine-rich repeat</keyword>
<keyword evidence="10" id="KW-0675">Receptor</keyword>
<protein>
    <recommendedName>
        <fullName evidence="18">Leucine-rich repeat-containing N-terminal plant-type domain-containing protein</fullName>
    </recommendedName>
</protein>
<keyword evidence="17" id="KW-1185">Reference proteome</keyword>
<dbReference type="EMBL" id="JASCZI010151658">
    <property type="protein sequence ID" value="MED6173922.1"/>
    <property type="molecule type" value="Genomic_DNA"/>
</dbReference>
<organism evidence="16 17">
    <name type="scientific">Stylosanthes scabra</name>
    <dbReference type="NCBI Taxonomy" id="79078"/>
    <lineage>
        <taxon>Eukaryota</taxon>
        <taxon>Viridiplantae</taxon>
        <taxon>Streptophyta</taxon>
        <taxon>Embryophyta</taxon>
        <taxon>Tracheophyta</taxon>
        <taxon>Spermatophyta</taxon>
        <taxon>Magnoliopsida</taxon>
        <taxon>eudicotyledons</taxon>
        <taxon>Gunneridae</taxon>
        <taxon>Pentapetalae</taxon>
        <taxon>rosids</taxon>
        <taxon>fabids</taxon>
        <taxon>Fabales</taxon>
        <taxon>Fabaceae</taxon>
        <taxon>Papilionoideae</taxon>
        <taxon>50 kb inversion clade</taxon>
        <taxon>dalbergioids sensu lato</taxon>
        <taxon>Dalbergieae</taxon>
        <taxon>Pterocarpus clade</taxon>
        <taxon>Stylosanthes</taxon>
    </lineage>
</organism>
<keyword evidence="7" id="KW-0677">Repeat</keyword>
<dbReference type="InterPro" id="IPR055414">
    <property type="entry name" value="LRR_R13L4/SHOC2-like"/>
</dbReference>
<dbReference type="InterPro" id="IPR046956">
    <property type="entry name" value="RLP23-like"/>
</dbReference>
<evidence type="ECO:0000256" key="10">
    <source>
        <dbReference type="ARBA" id="ARBA00023170"/>
    </source>
</evidence>
<keyword evidence="5 12" id="KW-0812">Transmembrane</keyword>
<feature type="signal peptide" evidence="13">
    <location>
        <begin position="1"/>
        <end position="29"/>
    </location>
</feature>
<dbReference type="Pfam" id="PF08263">
    <property type="entry name" value="LRRNT_2"/>
    <property type="match status" value="1"/>
</dbReference>
<proteinExistence type="inferred from homology"/>
<comment type="similarity">
    <text evidence="2">Belongs to the RLP family.</text>
</comment>
<dbReference type="PANTHER" id="PTHR48063:SF98">
    <property type="entry name" value="LRR RECEPTOR-LIKE SERINE_THREONINE-PROTEIN KINASE FLS2"/>
    <property type="match status" value="1"/>
</dbReference>
<evidence type="ECO:0000256" key="12">
    <source>
        <dbReference type="SAM" id="Phobius"/>
    </source>
</evidence>
<evidence type="ECO:0000313" key="16">
    <source>
        <dbReference type="EMBL" id="MED6173922.1"/>
    </source>
</evidence>
<keyword evidence="6 13" id="KW-0732">Signal</keyword>
<gene>
    <name evidence="16" type="ORF">PIB30_064250</name>
</gene>
<comment type="subcellular location">
    <subcellularLocation>
        <location evidence="1">Cell membrane</location>
        <topology evidence="1">Single-pass type I membrane protein</topology>
    </subcellularLocation>
</comment>
<reference evidence="16 17" key="1">
    <citation type="journal article" date="2023" name="Plants (Basel)">
        <title>Bridging the Gap: Combining Genomics and Transcriptomics Approaches to Understand Stylosanthes scabra, an Orphan Legume from the Brazilian Caatinga.</title>
        <authorList>
            <person name="Ferreira-Neto J.R.C."/>
            <person name="da Silva M.D."/>
            <person name="Binneck E."/>
            <person name="de Melo N.F."/>
            <person name="da Silva R.H."/>
            <person name="de Melo A.L.T.M."/>
            <person name="Pandolfi V."/>
            <person name="Bustamante F.O."/>
            <person name="Brasileiro-Vidal A.C."/>
            <person name="Benko-Iseppon A.M."/>
        </authorList>
    </citation>
    <scope>NUCLEOTIDE SEQUENCE [LARGE SCALE GENOMIC DNA]</scope>
    <source>
        <tissue evidence="16">Leaves</tissue>
    </source>
</reference>
<evidence type="ECO:0000313" key="17">
    <source>
        <dbReference type="Proteomes" id="UP001341840"/>
    </source>
</evidence>
<feature type="domain" description="Leucine-rich repeat-containing N-terminal plant-type" evidence="14">
    <location>
        <begin position="34"/>
        <end position="70"/>
    </location>
</feature>
<dbReference type="Pfam" id="PF00560">
    <property type="entry name" value="LRR_1"/>
    <property type="match status" value="13"/>
</dbReference>
<dbReference type="Proteomes" id="UP001341840">
    <property type="component" value="Unassembled WGS sequence"/>
</dbReference>
<keyword evidence="11" id="KW-0325">Glycoprotein</keyword>